<evidence type="ECO:0000256" key="5">
    <source>
        <dbReference type="ARBA" id="ARBA00022840"/>
    </source>
</evidence>
<evidence type="ECO:0000256" key="6">
    <source>
        <dbReference type="ARBA" id="ARBA00022962"/>
    </source>
</evidence>
<accession>A0A7C4U7M7</accession>
<evidence type="ECO:0000256" key="9">
    <source>
        <dbReference type="PIRSR" id="PIRSR001589-2"/>
    </source>
</evidence>
<dbReference type="InterPro" id="IPR029055">
    <property type="entry name" value="Ntn_hydrolases_N"/>
</dbReference>
<dbReference type="PANTHER" id="PTHR43284">
    <property type="entry name" value="ASPARAGINE SYNTHETASE (GLUTAMINE-HYDROLYZING)"/>
    <property type="match status" value="1"/>
</dbReference>
<dbReference type="Gene3D" id="3.40.50.620">
    <property type="entry name" value="HUPs"/>
    <property type="match status" value="1"/>
</dbReference>
<dbReference type="GO" id="GO:0006529">
    <property type="term" value="P:asparagine biosynthetic process"/>
    <property type="evidence" value="ECO:0007669"/>
    <property type="project" value="UniProtKB-KW"/>
</dbReference>
<keyword evidence="6 8" id="KW-0315">Glutamine amidotransferase</keyword>
<dbReference type="InterPro" id="IPR033738">
    <property type="entry name" value="AsnB_N"/>
</dbReference>
<dbReference type="PIRSF" id="PIRSF001589">
    <property type="entry name" value="Asn_synthetase_glu-h"/>
    <property type="match status" value="1"/>
</dbReference>
<keyword evidence="8" id="KW-0061">Asparagine biosynthesis</keyword>
<dbReference type="EC" id="6.3.5.4" evidence="3"/>
<dbReference type="GO" id="GO:0005524">
    <property type="term" value="F:ATP binding"/>
    <property type="evidence" value="ECO:0007669"/>
    <property type="project" value="UniProtKB-KW"/>
</dbReference>
<dbReference type="InterPro" id="IPR051786">
    <property type="entry name" value="ASN_synthetase/amidase"/>
</dbReference>
<protein>
    <recommendedName>
        <fullName evidence="3">asparagine synthase (glutamine-hydrolyzing)</fullName>
        <ecNumber evidence="3">6.3.5.4</ecNumber>
    </recommendedName>
</protein>
<dbReference type="NCBIfam" id="TIGR01536">
    <property type="entry name" value="asn_synth_AEB"/>
    <property type="match status" value="1"/>
</dbReference>
<feature type="active site" description="For GATase activity" evidence="8">
    <location>
        <position position="2"/>
    </location>
</feature>
<dbReference type="InterPro" id="IPR017932">
    <property type="entry name" value="GATase_2_dom"/>
</dbReference>
<dbReference type="SUPFAM" id="SSF52402">
    <property type="entry name" value="Adenine nucleotide alpha hydrolases-like"/>
    <property type="match status" value="1"/>
</dbReference>
<dbReference type="CDD" id="cd01991">
    <property type="entry name" value="Asn_synthase_B_C"/>
    <property type="match status" value="1"/>
</dbReference>
<comment type="catalytic activity">
    <reaction evidence="7">
        <text>L-aspartate + L-glutamine + ATP + H2O = L-asparagine + L-glutamate + AMP + diphosphate + H(+)</text>
        <dbReference type="Rhea" id="RHEA:12228"/>
        <dbReference type="ChEBI" id="CHEBI:15377"/>
        <dbReference type="ChEBI" id="CHEBI:15378"/>
        <dbReference type="ChEBI" id="CHEBI:29985"/>
        <dbReference type="ChEBI" id="CHEBI:29991"/>
        <dbReference type="ChEBI" id="CHEBI:30616"/>
        <dbReference type="ChEBI" id="CHEBI:33019"/>
        <dbReference type="ChEBI" id="CHEBI:58048"/>
        <dbReference type="ChEBI" id="CHEBI:58359"/>
        <dbReference type="ChEBI" id="CHEBI:456215"/>
        <dbReference type="EC" id="6.3.5.4"/>
    </reaction>
</comment>
<dbReference type="Pfam" id="PF00733">
    <property type="entry name" value="Asn_synthase"/>
    <property type="match status" value="1"/>
</dbReference>
<keyword evidence="5 9" id="KW-0067">ATP-binding</keyword>
<dbReference type="CDD" id="cd00712">
    <property type="entry name" value="AsnB"/>
    <property type="match status" value="1"/>
</dbReference>
<comment type="caution">
    <text evidence="11">The sequence shown here is derived from an EMBL/GenBank/DDBJ whole genome shotgun (WGS) entry which is preliminary data.</text>
</comment>
<evidence type="ECO:0000256" key="1">
    <source>
        <dbReference type="ARBA" id="ARBA00005187"/>
    </source>
</evidence>
<dbReference type="Gene3D" id="3.60.20.10">
    <property type="entry name" value="Glutamine Phosphoribosylpyrophosphate, subunit 1, domain 1"/>
    <property type="match status" value="1"/>
</dbReference>
<keyword evidence="4 9" id="KW-0547">Nucleotide-binding</keyword>
<comment type="pathway">
    <text evidence="1">Amino-acid biosynthesis; L-asparagine biosynthesis; L-asparagine from L-aspartate (L-Gln route): step 1/1.</text>
</comment>
<evidence type="ECO:0000256" key="2">
    <source>
        <dbReference type="ARBA" id="ARBA00005752"/>
    </source>
</evidence>
<dbReference type="InterPro" id="IPR001962">
    <property type="entry name" value="Asn_synthase"/>
</dbReference>
<gene>
    <name evidence="11" type="primary">asnB</name>
    <name evidence="11" type="ORF">ENV67_03030</name>
</gene>
<dbReference type="PANTHER" id="PTHR43284:SF1">
    <property type="entry name" value="ASPARAGINE SYNTHETASE"/>
    <property type="match status" value="1"/>
</dbReference>
<dbReference type="AlphaFoldDB" id="A0A7C4U7M7"/>
<dbReference type="GO" id="GO:0004066">
    <property type="term" value="F:asparagine synthase (glutamine-hydrolyzing) activity"/>
    <property type="evidence" value="ECO:0007669"/>
    <property type="project" value="UniProtKB-EC"/>
</dbReference>
<proteinExistence type="inferred from homology"/>
<sequence>MCRICGFTFEKKDEIEKIKRMSDSLRRGGPDDEGLFVDKNLCLCSRRLSIIDLSMKAHQPMLSEDKNYVITYNGEIYNFKEIREELKKQNFEFFSESDTEVILKSYILWGEESFKKFNGMFAFAIFDRKKSLLYLVRDTMGIKPLYYSIRNGRIIFSSEIRGFKSYDDKWEEDERWRIYFLIFGFIPSPFTTLKDVFLLKEGHFLRYDLKTKEIEIRKYYDYNFSCKIKREEEAKDGVKEYLSNAVRRHLISDAPIGVFLSGGIDSTLIAILSSKFKGKIKTLSITFKEREYDETLYQKIVSKSIGSEHHSYEVKKDDFYKNLEDIMDAMDQPTFDGVNTYFISKYAKEIGLKSVLSGLGGDEIFGGYPSFKRIEYLMFSRELLNTLIFEKIDDDRLKRFTYFNIKNPIAYYLMLRSVFTLKEISIILDADIREINNFLKDLYWEKGIKDLGRKNFVSYLEMFYMKNQLLKDSDFMSMWNSVEIRVPFLDKELLDYAFSIDERIRFKKEKYLLKKGFDKLLPAEIIERKKQGFSFPMKEWLKEIEFPINQSVLNRKAVSVFIKKQREGKLHWTKNWSLFIVSLKKF</sequence>
<keyword evidence="11" id="KW-0436">Ligase</keyword>
<dbReference type="EMBL" id="DTHG01000037">
    <property type="protein sequence ID" value="HGW91499.1"/>
    <property type="molecule type" value="Genomic_DNA"/>
</dbReference>
<feature type="binding site" evidence="9">
    <location>
        <position position="98"/>
    </location>
    <ligand>
        <name>L-glutamine</name>
        <dbReference type="ChEBI" id="CHEBI:58359"/>
    </ligand>
</feature>
<dbReference type="InterPro" id="IPR006426">
    <property type="entry name" value="Asn_synth_AEB"/>
</dbReference>
<feature type="domain" description="Glutamine amidotransferase type-2" evidence="10">
    <location>
        <begin position="2"/>
        <end position="210"/>
    </location>
</feature>
<feature type="binding site" evidence="9">
    <location>
        <position position="285"/>
    </location>
    <ligand>
        <name>ATP</name>
        <dbReference type="ChEBI" id="CHEBI:30616"/>
    </ligand>
</feature>
<dbReference type="SUPFAM" id="SSF56235">
    <property type="entry name" value="N-terminal nucleophile aminohydrolases (Ntn hydrolases)"/>
    <property type="match status" value="1"/>
</dbReference>
<evidence type="ECO:0000256" key="3">
    <source>
        <dbReference type="ARBA" id="ARBA00012737"/>
    </source>
</evidence>
<evidence type="ECO:0000259" key="10">
    <source>
        <dbReference type="PROSITE" id="PS51278"/>
    </source>
</evidence>
<evidence type="ECO:0000313" key="11">
    <source>
        <dbReference type="EMBL" id="HGW91499.1"/>
    </source>
</evidence>
<dbReference type="Pfam" id="PF13537">
    <property type="entry name" value="GATase_7"/>
    <property type="match status" value="1"/>
</dbReference>
<comment type="similarity">
    <text evidence="2">Belongs to the asparagine synthetase family.</text>
</comment>
<evidence type="ECO:0000256" key="4">
    <source>
        <dbReference type="ARBA" id="ARBA00022741"/>
    </source>
</evidence>
<evidence type="ECO:0000256" key="8">
    <source>
        <dbReference type="PIRSR" id="PIRSR001589-1"/>
    </source>
</evidence>
<organism evidence="11">
    <name type="scientific">candidate division WOR-3 bacterium</name>
    <dbReference type="NCBI Taxonomy" id="2052148"/>
    <lineage>
        <taxon>Bacteria</taxon>
        <taxon>Bacteria division WOR-3</taxon>
    </lineage>
</organism>
<reference evidence="11" key="1">
    <citation type="journal article" date="2020" name="mSystems">
        <title>Genome- and Community-Level Interaction Insights into Carbon Utilization and Element Cycling Functions of Hydrothermarchaeota in Hydrothermal Sediment.</title>
        <authorList>
            <person name="Zhou Z."/>
            <person name="Liu Y."/>
            <person name="Xu W."/>
            <person name="Pan J."/>
            <person name="Luo Z.H."/>
            <person name="Li M."/>
        </authorList>
    </citation>
    <scope>NUCLEOTIDE SEQUENCE [LARGE SCALE GENOMIC DNA]</scope>
    <source>
        <strain evidence="11">SpSt-780</strain>
    </source>
</reference>
<name>A0A7C4U7M7_UNCW3</name>
<evidence type="ECO:0000256" key="7">
    <source>
        <dbReference type="ARBA" id="ARBA00048741"/>
    </source>
</evidence>
<dbReference type="InterPro" id="IPR014729">
    <property type="entry name" value="Rossmann-like_a/b/a_fold"/>
</dbReference>
<keyword evidence="8" id="KW-0028">Amino-acid biosynthesis</keyword>
<dbReference type="PROSITE" id="PS51278">
    <property type="entry name" value="GATASE_TYPE_2"/>
    <property type="match status" value="1"/>
</dbReference>
<feature type="binding site" evidence="9">
    <location>
        <begin position="357"/>
        <end position="358"/>
    </location>
    <ligand>
        <name>ATP</name>
        <dbReference type="ChEBI" id="CHEBI:30616"/>
    </ligand>
</feature>